<dbReference type="EMBL" id="JAOYOD010000001">
    <property type="protein sequence ID" value="MCV9387800.1"/>
    <property type="molecule type" value="Genomic_DNA"/>
</dbReference>
<evidence type="ECO:0000259" key="1">
    <source>
        <dbReference type="Pfam" id="PF03551"/>
    </source>
</evidence>
<dbReference type="InterPro" id="IPR036388">
    <property type="entry name" value="WH-like_DNA-bd_sf"/>
</dbReference>
<comment type="caution">
    <text evidence="2">The sequence shown here is derived from an EMBL/GenBank/DDBJ whole genome shotgun (WGS) entry which is preliminary data.</text>
</comment>
<dbReference type="PANTHER" id="PTHR33169:SF14">
    <property type="entry name" value="TRANSCRIPTIONAL REGULATOR RV3488"/>
    <property type="match status" value="1"/>
</dbReference>
<dbReference type="Pfam" id="PF03551">
    <property type="entry name" value="PadR"/>
    <property type="match status" value="1"/>
</dbReference>
<sequence length="115" mass="12803">MGKYQLGEFEEVVMLTVAVLYDNAYGVSIKKEIEGRLDRKVSVGALQSALKRLEDKGYLSSKQGGASSDRGGRPKRFFTITSSGKEAIKQTKEMRDELWNAIPKPIWSLEFATVA</sequence>
<organism evidence="2 3">
    <name type="scientific">Reichenbachiella ulvae</name>
    <dbReference type="NCBI Taxonomy" id="2980104"/>
    <lineage>
        <taxon>Bacteria</taxon>
        <taxon>Pseudomonadati</taxon>
        <taxon>Bacteroidota</taxon>
        <taxon>Cytophagia</taxon>
        <taxon>Cytophagales</taxon>
        <taxon>Reichenbachiellaceae</taxon>
        <taxon>Reichenbachiella</taxon>
    </lineage>
</organism>
<reference evidence="2 3" key="1">
    <citation type="submission" date="2022-10" db="EMBL/GenBank/DDBJ databases">
        <title>Comparative genomics and taxonomic characterization of three novel marine species of genus Reichenbachiella exhibiting antioxidant and polysaccharide degradation activities.</title>
        <authorList>
            <person name="Muhammad N."/>
            <person name="Lee Y.-J."/>
            <person name="Ko J."/>
            <person name="Kim S.-G."/>
        </authorList>
    </citation>
    <scope>NUCLEOTIDE SEQUENCE [LARGE SCALE GENOMIC DNA]</scope>
    <source>
        <strain evidence="2 3">ABR2-5</strain>
    </source>
</reference>
<dbReference type="PANTHER" id="PTHR33169">
    <property type="entry name" value="PADR-FAMILY TRANSCRIPTIONAL REGULATOR"/>
    <property type="match status" value="1"/>
</dbReference>
<feature type="domain" description="Transcription regulator PadR N-terminal" evidence="1">
    <location>
        <begin position="22"/>
        <end position="89"/>
    </location>
</feature>
<gene>
    <name evidence="2" type="ORF">N7U62_14045</name>
</gene>
<dbReference type="SUPFAM" id="SSF46785">
    <property type="entry name" value="Winged helix' DNA-binding domain"/>
    <property type="match status" value="1"/>
</dbReference>
<dbReference type="InterPro" id="IPR052509">
    <property type="entry name" value="Metal_resp_DNA-bind_regulator"/>
</dbReference>
<dbReference type="InterPro" id="IPR036390">
    <property type="entry name" value="WH_DNA-bd_sf"/>
</dbReference>
<protein>
    <submittedName>
        <fullName evidence="2">PadR family transcriptional regulator</fullName>
    </submittedName>
</protein>
<keyword evidence="3" id="KW-1185">Reference proteome</keyword>
<evidence type="ECO:0000313" key="2">
    <source>
        <dbReference type="EMBL" id="MCV9387800.1"/>
    </source>
</evidence>
<dbReference type="InterPro" id="IPR005149">
    <property type="entry name" value="Tscrpt_reg_PadR_N"/>
</dbReference>
<dbReference type="Gene3D" id="1.10.10.10">
    <property type="entry name" value="Winged helix-like DNA-binding domain superfamily/Winged helix DNA-binding domain"/>
    <property type="match status" value="1"/>
</dbReference>
<proteinExistence type="predicted"/>
<accession>A0ABT3CVS5</accession>
<name>A0ABT3CVS5_9BACT</name>
<dbReference type="RefSeq" id="WP_264138618.1">
    <property type="nucleotide sequence ID" value="NZ_JAOYOD010000001.1"/>
</dbReference>
<dbReference type="Proteomes" id="UP001300692">
    <property type="component" value="Unassembled WGS sequence"/>
</dbReference>
<evidence type="ECO:0000313" key="3">
    <source>
        <dbReference type="Proteomes" id="UP001300692"/>
    </source>
</evidence>